<proteinExistence type="predicted"/>
<dbReference type="InterPro" id="IPR014710">
    <property type="entry name" value="RmlC-like_jellyroll"/>
</dbReference>
<protein>
    <submittedName>
        <fullName evidence="3">Cupin domain</fullName>
    </submittedName>
</protein>
<dbReference type="Gene3D" id="2.60.120.10">
    <property type="entry name" value="Jelly Rolls"/>
    <property type="match status" value="1"/>
</dbReference>
<dbReference type="RefSeq" id="WP_142049172.1">
    <property type="nucleotide sequence ID" value="NZ_VFPA01000001.1"/>
</dbReference>
<organism evidence="3 4">
    <name type="scientific">Pseudonocardia kunmingensis</name>
    <dbReference type="NCBI Taxonomy" id="630975"/>
    <lineage>
        <taxon>Bacteria</taxon>
        <taxon>Bacillati</taxon>
        <taxon>Actinomycetota</taxon>
        <taxon>Actinomycetes</taxon>
        <taxon>Pseudonocardiales</taxon>
        <taxon>Pseudonocardiaceae</taxon>
        <taxon>Pseudonocardia</taxon>
    </lineage>
</organism>
<reference evidence="3 4" key="1">
    <citation type="submission" date="2019-06" db="EMBL/GenBank/DDBJ databases">
        <title>Sequencing the genomes of 1000 actinobacteria strains.</title>
        <authorList>
            <person name="Klenk H.-P."/>
        </authorList>
    </citation>
    <scope>NUCLEOTIDE SEQUENCE [LARGE SCALE GENOMIC DNA]</scope>
    <source>
        <strain evidence="3 4">DSM 45301</strain>
    </source>
</reference>
<dbReference type="InterPro" id="IPR011051">
    <property type="entry name" value="RmlC_Cupin_sf"/>
</dbReference>
<evidence type="ECO:0000313" key="3">
    <source>
        <dbReference type="EMBL" id="TQM14620.1"/>
    </source>
</evidence>
<evidence type="ECO:0000259" key="2">
    <source>
        <dbReference type="Pfam" id="PF07883"/>
    </source>
</evidence>
<gene>
    <name evidence="3" type="ORF">FB558_1386</name>
</gene>
<dbReference type="Proteomes" id="UP000315677">
    <property type="component" value="Unassembled WGS sequence"/>
</dbReference>
<dbReference type="OrthoDB" id="9791637at2"/>
<accession>A0A543DZ51</accession>
<dbReference type="InterPro" id="IPR052538">
    <property type="entry name" value="Flavonoid_dioxygenase-like"/>
</dbReference>
<feature type="compositionally biased region" description="Basic and acidic residues" evidence="1">
    <location>
        <begin position="145"/>
        <end position="155"/>
    </location>
</feature>
<feature type="region of interest" description="Disordered" evidence="1">
    <location>
        <begin position="125"/>
        <end position="155"/>
    </location>
</feature>
<name>A0A543DZ51_9PSEU</name>
<dbReference type="SUPFAM" id="SSF51182">
    <property type="entry name" value="RmlC-like cupins"/>
    <property type="match status" value="1"/>
</dbReference>
<sequence>MSLHVSATDVPEDTARVGVMTFTTTAVYGNESSLMIATRPPGYHSTPHTHECEQLNWLQAGEVWVFIEDRAFHMRVGDFLRVPAGAVHWAWNKSDAPCTLVEVHAPGMQHDPTVAAFAVGLFGEREEPDPAGTPMNRFLPEDSDFDPRIAEEQAR</sequence>
<evidence type="ECO:0000313" key="4">
    <source>
        <dbReference type="Proteomes" id="UP000315677"/>
    </source>
</evidence>
<dbReference type="PANTHER" id="PTHR43346:SF1">
    <property type="entry name" value="QUERCETIN 2,3-DIOXYGENASE-RELATED"/>
    <property type="match status" value="1"/>
</dbReference>
<keyword evidence="4" id="KW-1185">Reference proteome</keyword>
<evidence type="ECO:0000256" key="1">
    <source>
        <dbReference type="SAM" id="MobiDB-lite"/>
    </source>
</evidence>
<dbReference type="InterPro" id="IPR013096">
    <property type="entry name" value="Cupin_2"/>
</dbReference>
<dbReference type="AlphaFoldDB" id="A0A543DZ51"/>
<comment type="caution">
    <text evidence="3">The sequence shown here is derived from an EMBL/GenBank/DDBJ whole genome shotgun (WGS) entry which is preliminary data.</text>
</comment>
<dbReference type="EMBL" id="VFPA01000001">
    <property type="protein sequence ID" value="TQM14620.1"/>
    <property type="molecule type" value="Genomic_DNA"/>
</dbReference>
<feature type="domain" description="Cupin type-2" evidence="2">
    <location>
        <begin position="37"/>
        <end position="103"/>
    </location>
</feature>
<dbReference type="Pfam" id="PF07883">
    <property type="entry name" value="Cupin_2"/>
    <property type="match status" value="1"/>
</dbReference>
<dbReference type="PANTHER" id="PTHR43346">
    <property type="entry name" value="LIGAND BINDING DOMAIN PROTEIN, PUTATIVE (AFU_ORTHOLOGUE AFUA_6G14370)-RELATED"/>
    <property type="match status" value="1"/>
</dbReference>